<dbReference type="Gene3D" id="3.40.720.10">
    <property type="entry name" value="Alkaline Phosphatase, subunit A"/>
    <property type="match status" value="1"/>
</dbReference>
<evidence type="ECO:0000256" key="5">
    <source>
        <dbReference type="ARBA" id="ARBA00023136"/>
    </source>
</evidence>
<evidence type="ECO:0000256" key="4">
    <source>
        <dbReference type="ARBA" id="ARBA00022989"/>
    </source>
</evidence>
<dbReference type="Gene3D" id="1.25.40.10">
    <property type="entry name" value="Tetratricopeptide repeat domain"/>
    <property type="match status" value="1"/>
</dbReference>
<dbReference type="SUPFAM" id="SSF48452">
    <property type="entry name" value="TPR-like"/>
    <property type="match status" value="1"/>
</dbReference>
<evidence type="ECO:0000313" key="8">
    <source>
        <dbReference type="EMBL" id="GGD38817.1"/>
    </source>
</evidence>
<organism evidence="8 9">
    <name type="scientific">Muriicola marianensis</name>
    <dbReference type="NCBI Taxonomy" id="1324801"/>
    <lineage>
        <taxon>Bacteria</taxon>
        <taxon>Pseudomonadati</taxon>
        <taxon>Bacteroidota</taxon>
        <taxon>Flavobacteriia</taxon>
        <taxon>Flavobacteriales</taxon>
        <taxon>Flavobacteriaceae</taxon>
        <taxon>Muriicola</taxon>
    </lineage>
</organism>
<evidence type="ECO:0000259" key="7">
    <source>
        <dbReference type="Pfam" id="PF00884"/>
    </source>
</evidence>
<dbReference type="SUPFAM" id="SSF53649">
    <property type="entry name" value="Alkaline phosphatase-like"/>
    <property type="match status" value="1"/>
</dbReference>
<dbReference type="Proteomes" id="UP000625780">
    <property type="component" value="Unassembled WGS sequence"/>
</dbReference>
<keyword evidence="5 6" id="KW-0472">Membrane</keyword>
<reference evidence="9" key="1">
    <citation type="journal article" date="2019" name="Int. J. Syst. Evol. Microbiol.">
        <title>The Global Catalogue of Microorganisms (GCM) 10K type strain sequencing project: providing services to taxonomists for standard genome sequencing and annotation.</title>
        <authorList>
            <consortium name="The Broad Institute Genomics Platform"/>
            <consortium name="The Broad Institute Genome Sequencing Center for Infectious Disease"/>
            <person name="Wu L."/>
            <person name="Ma J."/>
        </authorList>
    </citation>
    <scope>NUCLEOTIDE SEQUENCE [LARGE SCALE GENOMIC DNA]</scope>
    <source>
        <strain evidence="9">CGMCC 1.12606</strain>
    </source>
</reference>
<keyword evidence="2" id="KW-1003">Cell membrane</keyword>
<dbReference type="CDD" id="cd16015">
    <property type="entry name" value="LTA_synthase"/>
    <property type="match status" value="1"/>
</dbReference>
<dbReference type="Pfam" id="PF00884">
    <property type="entry name" value="Sulfatase"/>
    <property type="match status" value="1"/>
</dbReference>
<gene>
    <name evidence="8" type="ORF">GCM10011361_02440</name>
</gene>
<proteinExistence type="predicted"/>
<name>A0ABQ1QNZ0_9FLAO</name>
<dbReference type="PANTHER" id="PTHR47371:SF3">
    <property type="entry name" value="PHOSPHOGLYCEROL TRANSFERASE I"/>
    <property type="match status" value="1"/>
</dbReference>
<evidence type="ECO:0000256" key="6">
    <source>
        <dbReference type="SAM" id="Phobius"/>
    </source>
</evidence>
<keyword evidence="4 6" id="KW-1133">Transmembrane helix</keyword>
<keyword evidence="9" id="KW-1185">Reference proteome</keyword>
<dbReference type="InterPro" id="IPR050448">
    <property type="entry name" value="OpgB/LTA_synthase_biosynth"/>
</dbReference>
<evidence type="ECO:0000256" key="3">
    <source>
        <dbReference type="ARBA" id="ARBA00022692"/>
    </source>
</evidence>
<feature type="transmembrane region" description="Helical" evidence="6">
    <location>
        <begin position="36"/>
        <end position="57"/>
    </location>
</feature>
<keyword evidence="3 6" id="KW-0812">Transmembrane</keyword>
<feature type="transmembrane region" description="Helical" evidence="6">
    <location>
        <begin position="69"/>
        <end position="88"/>
    </location>
</feature>
<sequence length="770" mass="88348">MAFFLCLIASALYQNITLYSAGVLDSVFNKSLLLLVVHHLGFVSLSALFLVFPYKFLEQVKANAGFKMVSLCLVILLGAEGLLIKYYVDNYEILGAGFVERIEALGGWSFLYYSPVFVFFAVVLLYLSYRITANAYTLVNRMYPFTLILFSLFLATLITRKNPVNENKTQHLIYHQFEEFTDFNKYDGEAEYPLLRRYEPESELASYLALKEESPNLVFIVMDGVGSDFVGEKAPFKEFMPFVNSLVNTSLYWPHSLSNTGEPVASIPSIFGSLPSGEEGFTNLEFLPESYTMFDLLNDNGYQTSFYFGGNISLENLGKFLHKEEVGLISGRKAFGPRYTAQEEDAAGVSLGYPDAELFRKWFDDFTSADRPRLDAFLTLSTRSPFHIPSQDEYRKKVEEISENSRMSDRNKRLIRKNREVFASLLYTDQAVQTFLEGYRRKAEFYNTIFVITGTHNLSELPQKDYLGRYRVPLILYSPLLKSPARINSLVAHTDILPELAGLLNSQYHFTMPDNVSWLGEGLVHKGFFKKDKVIPLYRHRGNLQEYIRGNICLSGNSLYGIGADLSLYEPKEVEGKDELIADFRKFRAVNRYVTRNDKLTPGNLLAKDTLNPEKERSEMVWINSVFNSDDYDNAYKTARDLAISGDRDRALLLCEHILEEVPGHADTEILKGRIYAWNKQYDQAAKLLEKTVKKYPVYADAYSALLDVYFWSDTNFKALDLKSAIIKNRIYNEELKSKIRRAEEKMKKEKTLFNDHNLGYLNFEDDGYE</sequence>
<comment type="caution">
    <text evidence="8">The sequence shown here is derived from an EMBL/GenBank/DDBJ whole genome shotgun (WGS) entry which is preliminary data.</text>
</comment>
<comment type="subcellular location">
    <subcellularLocation>
        <location evidence="1">Cell membrane</location>
        <topology evidence="1">Multi-pass membrane protein</topology>
    </subcellularLocation>
</comment>
<feature type="transmembrane region" description="Helical" evidence="6">
    <location>
        <begin position="108"/>
        <end position="129"/>
    </location>
</feature>
<evidence type="ECO:0000313" key="9">
    <source>
        <dbReference type="Proteomes" id="UP000625780"/>
    </source>
</evidence>
<dbReference type="InterPro" id="IPR000917">
    <property type="entry name" value="Sulfatase_N"/>
</dbReference>
<dbReference type="Pfam" id="PF14559">
    <property type="entry name" value="TPR_19"/>
    <property type="match status" value="1"/>
</dbReference>
<dbReference type="EMBL" id="BMFH01000001">
    <property type="protein sequence ID" value="GGD38817.1"/>
    <property type="molecule type" value="Genomic_DNA"/>
</dbReference>
<dbReference type="InterPro" id="IPR017850">
    <property type="entry name" value="Alkaline_phosphatase_core_sf"/>
</dbReference>
<evidence type="ECO:0000256" key="1">
    <source>
        <dbReference type="ARBA" id="ARBA00004651"/>
    </source>
</evidence>
<dbReference type="InterPro" id="IPR011990">
    <property type="entry name" value="TPR-like_helical_dom_sf"/>
</dbReference>
<accession>A0ABQ1QNZ0</accession>
<dbReference type="PANTHER" id="PTHR47371">
    <property type="entry name" value="LIPOTEICHOIC ACID SYNTHASE"/>
    <property type="match status" value="1"/>
</dbReference>
<protein>
    <recommendedName>
        <fullName evidence="7">Sulfatase N-terminal domain-containing protein</fullName>
    </recommendedName>
</protein>
<feature type="transmembrane region" description="Helical" evidence="6">
    <location>
        <begin position="141"/>
        <end position="159"/>
    </location>
</feature>
<evidence type="ECO:0000256" key="2">
    <source>
        <dbReference type="ARBA" id="ARBA00022475"/>
    </source>
</evidence>
<feature type="domain" description="Sulfatase N-terminal" evidence="7">
    <location>
        <begin position="215"/>
        <end position="505"/>
    </location>
</feature>